<evidence type="ECO:0000313" key="3">
    <source>
        <dbReference type="Proteomes" id="UP001325680"/>
    </source>
</evidence>
<keyword evidence="1" id="KW-1133">Transmembrane helix</keyword>
<name>A0ABZ0WAQ9_9BACT</name>
<accession>A0ABZ0WAQ9</accession>
<dbReference type="Proteomes" id="UP001325680">
    <property type="component" value="Chromosome"/>
</dbReference>
<keyword evidence="1" id="KW-0472">Membrane</keyword>
<evidence type="ECO:0000313" key="2">
    <source>
        <dbReference type="EMBL" id="WQD39584.1"/>
    </source>
</evidence>
<reference evidence="2 3" key="1">
    <citation type="submission" date="2023-12" db="EMBL/GenBank/DDBJ databases">
        <title>Genome sequencing and assembly of bacterial species from a model synthetic community.</title>
        <authorList>
            <person name="Hogle S.L."/>
        </authorList>
    </citation>
    <scope>NUCLEOTIDE SEQUENCE [LARGE SCALE GENOMIC DNA]</scope>
    <source>
        <strain evidence="2 3">HAMBI_3031</strain>
    </source>
</reference>
<gene>
    <name evidence="2" type="ORF">U0035_05415</name>
</gene>
<feature type="transmembrane region" description="Helical" evidence="1">
    <location>
        <begin position="68"/>
        <end position="87"/>
    </location>
</feature>
<keyword evidence="1" id="KW-0812">Transmembrane</keyword>
<feature type="transmembrane region" description="Helical" evidence="1">
    <location>
        <begin position="37"/>
        <end position="56"/>
    </location>
</feature>
<proteinExistence type="predicted"/>
<keyword evidence="3" id="KW-1185">Reference proteome</keyword>
<evidence type="ECO:0000256" key="1">
    <source>
        <dbReference type="SAM" id="Phobius"/>
    </source>
</evidence>
<dbReference type="EMBL" id="CP139960">
    <property type="protein sequence ID" value="WQD39584.1"/>
    <property type="molecule type" value="Genomic_DNA"/>
</dbReference>
<dbReference type="RefSeq" id="WP_114789016.1">
    <property type="nucleotide sequence ID" value="NZ_CP139960.1"/>
</dbReference>
<feature type="transmembrane region" description="Helical" evidence="1">
    <location>
        <begin position="7"/>
        <end position="25"/>
    </location>
</feature>
<sequence length="93" mass="10812">MIKYINWMSSLLIVFFNMVYYIPVLTRVLSTGNSGKYMAVLLVCICVSIFSVVSVFSFARQFMQSPSILILNLIGLFLTFIWLLFFVEHWQVV</sequence>
<organism evidence="2 3">
    <name type="scientific">Niabella yanshanensis</name>
    <dbReference type="NCBI Taxonomy" id="577386"/>
    <lineage>
        <taxon>Bacteria</taxon>
        <taxon>Pseudomonadati</taxon>
        <taxon>Bacteroidota</taxon>
        <taxon>Chitinophagia</taxon>
        <taxon>Chitinophagales</taxon>
        <taxon>Chitinophagaceae</taxon>
        <taxon>Niabella</taxon>
    </lineage>
</organism>
<protein>
    <submittedName>
        <fullName evidence="2">Uncharacterized protein</fullName>
    </submittedName>
</protein>